<evidence type="ECO:0000256" key="2">
    <source>
        <dbReference type="ARBA" id="ARBA00023002"/>
    </source>
</evidence>
<dbReference type="EC" id="1.1.1.18" evidence="5"/>
<dbReference type="eggNOG" id="COG0673">
    <property type="taxonomic scope" value="Bacteria"/>
</dbReference>
<protein>
    <submittedName>
        <fullName evidence="5">Myo-inositol 2-dehydrogenase</fullName>
        <ecNumber evidence="5">1.1.1.18</ecNumber>
    </submittedName>
</protein>
<dbReference type="EMBL" id="CP000249">
    <property type="protein sequence ID" value="ABD12729.1"/>
    <property type="molecule type" value="Genomic_DNA"/>
</dbReference>
<dbReference type="PANTHER" id="PTHR42840:SF3">
    <property type="entry name" value="BINDING ROSSMANN FOLD OXIDOREDUCTASE, PUTATIVE (AFU_ORTHOLOGUE AFUA_2G10240)-RELATED"/>
    <property type="match status" value="1"/>
</dbReference>
<dbReference type="PhylomeDB" id="Q2J7L3"/>
<dbReference type="InterPro" id="IPR036291">
    <property type="entry name" value="NAD(P)-bd_dom_sf"/>
</dbReference>
<dbReference type="Gene3D" id="3.40.50.720">
    <property type="entry name" value="NAD(P)-binding Rossmann-like Domain"/>
    <property type="match status" value="1"/>
</dbReference>
<evidence type="ECO:0000313" key="5">
    <source>
        <dbReference type="EMBL" id="ABD12729.1"/>
    </source>
</evidence>
<feature type="domain" description="GFO/IDH/MocA-like oxidoreductase" evidence="4">
    <location>
        <begin position="130"/>
        <end position="246"/>
    </location>
</feature>
<comment type="similarity">
    <text evidence="1">Belongs to the Gfo/Idh/MocA family.</text>
</comment>
<dbReference type="OrthoDB" id="256869at2"/>
<evidence type="ECO:0000259" key="3">
    <source>
        <dbReference type="Pfam" id="PF01408"/>
    </source>
</evidence>
<name>Q2J7L3_FRACC</name>
<sequence>MRIGLVGAGRIGAVHARTLADDPRVDELVITDVDQEQAARGASAAGARVAADLEALIALRPDAVAIASPTDTHADIVLRCCALGIPTFCEKPVFRELSVGERVATEVRLSGIPVQVGFQRRFDTGFGNGREALRSGALGQLRRVHMVTADPQPPPFDYVAVSGGIHRDCQIHDFDALRWVSGREVVEAFAAGARRGAEYFGDVGDVDETVVLLTLDDCSLATLQASRYNGHGYDVRMDLAGTSASISVGLDARVPLRSVEPDGPVPAAQPWSSFMDRFATAYRAEMEAFVTMVSTGGPSPCTLDDALAALRIAEAVTQSRLRRRPVALEHATLTAPGAR</sequence>
<dbReference type="InterPro" id="IPR055170">
    <property type="entry name" value="GFO_IDH_MocA-like_dom"/>
</dbReference>
<dbReference type="InterPro" id="IPR000683">
    <property type="entry name" value="Gfo/Idh/MocA-like_OxRdtase_N"/>
</dbReference>
<keyword evidence="6" id="KW-1185">Reference proteome</keyword>
<organism evidence="5 6">
    <name type="scientific">Frankia casuarinae (strain DSM 45818 / CECT 9043 / HFP020203 / CcI3)</name>
    <dbReference type="NCBI Taxonomy" id="106370"/>
    <lineage>
        <taxon>Bacteria</taxon>
        <taxon>Bacillati</taxon>
        <taxon>Actinomycetota</taxon>
        <taxon>Actinomycetes</taxon>
        <taxon>Frankiales</taxon>
        <taxon>Frankiaceae</taxon>
        <taxon>Frankia</taxon>
    </lineage>
</organism>
<feature type="domain" description="Gfo/Idh/MocA-like oxidoreductase N-terminal" evidence="3">
    <location>
        <begin position="1"/>
        <end position="118"/>
    </location>
</feature>
<dbReference type="SUPFAM" id="SSF51735">
    <property type="entry name" value="NAD(P)-binding Rossmann-fold domains"/>
    <property type="match status" value="1"/>
</dbReference>
<dbReference type="RefSeq" id="WP_011437755.1">
    <property type="nucleotide sequence ID" value="NC_007777.1"/>
</dbReference>
<evidence type="ECO:0000256" key="1">
    <source>
        <dbReference type="ARBA" id="ARBA00010928"/>
    </source>
</evidence>
<dbReference type="SUPFAM" id="SSF55347">
    <property type="entry name" value="Glyceraldehyde-3-phosphate dehydrogenase-like, C-terminal domain"/>
    <property type="match status" value="1"/>
</dbReference>
<dbReference type="STRING" id="106370.Francci3_3374"/>
<evidence type="ECO:0000259" key="4">
    <source>
        <dbReference type="Pfam" id="PF22725"/>
    </source>
</evidence>
<dbReference type="PANTHER" id="PTHR42840">
    <property type="entry name" value="NAD(P)-BINDING ROSSMANN-FOLD SUPERFAMILY PROTEIN-RELATED"/>
    <property type="match status" value="1"/>
</dbReference>
<gene>
    <name evidence="5" type="ordered locus">Francci3_3374</name>
</gene>
<dbReference type="Gene3D" id="3.30.360.10">
    <property type="entry name" value="Dihydrodipicolinate Reductase, domain 2"/>
    <property type="match status" value="1"/>
</dbReference>
<dbReference type="GO" id="GO:0000166">
    <property type="term" value="F:nucleotide binding"/>
    <property type="evidence" value="ECO:0007669"/>
    <property type="project" value="InterPro"/>
</dbReference>
<dbReference type="Pfam" id="PF01408">
    <property type="entry name" value="GFO_IDH_MocA"/>
    <property type="match status" value="1"/>
</dbReference>
<dbReference type="Proteomes" id="UP000001937">
    <property type="component" value="Chromosome"/>
</dbReference>
<dbReference type="GO" id="GO:0050112">
    <property type="term" value="F:inositol 2-dehydrogenase (NAD+) activity"/>
    <property type="evidence" value="ECO:0007669"/>
    <property type="project" value="UniProtKB-EC"/>
</dbReference>
<accession>Q2J7L3</accession>
<dbReference type="Pfam" id="PF22725">
    <property type="entry name" value="GFO_IDH_MocA_C3"/>
    <property type="match status" value="1"/>
</dbReference>
<proteinExistence type="inferred from homology"/>
<dbReference type="HOGENOM" id="CLU_023194_0_2_11"/>
<evidence type="ECO:0000313" key="6">
    <source>
        <dbReference type="Proteomes" id="UP000001937"/>
    </source>
</evidence>
<dbReference type="AlphaFoldDB" id="Q2J7L3"/>
<reference evidence="5 6" key="1">
    <citation type="journal article" date="2007" name="Genome Res.">
        <title>Genome characteristics of facultatively symbiotic Frankia sp. strains reflect host range and host plant biogeography.</title>
        <authorList>
            <person name="Normand P."/>
            <person name="Lapierre P."/>
            <person name="Tisa L.S."/>
            <person name="Gogarten J.P."/>
            <person name="Alloisio N."/>
            <person name="Bagnarol E."/>
            <person name="Bassi C.A."/>
            <person name="Berry A.M."/>
            <person name="Bickhart D.M."/>
            <person name="Choisne N."/>
            <person name="Couloux A."/>
            <person name="Cournoyer B."/>
            <person name="Cruveiller S."/>
            <person name="Daubin V."/>
            <person name="Demange N."/>
            <person name="Francino M.P."/>
            <person name="Goltsman E."/>
            <person name="Huang Y."/>
            <person name="Kopp O.R."/>
            <person name="Labarre L."/>
            <person name="Lapidus A."/>
            <person name="Lavire C."/>
            <person name="Marechal J."/>
            <person name="Martinez M."/>
            <person name="Mastronunzio J.E."/>
            <person name="Mullin B.C."/>
            <person name="Niemann J."/>
            <person name="Pujic P."/>
            <person name="Rawnsley T."/>
            <person name="Rouy Z."/>
            <person name="Schenowitz C."/>
            <person name="Sellstedt A."/>
            <person name="Tavares F."/>
            <person name="Tomkins J.P."/>
            <person name="Vallenet D."/>
            <person name="Valverde C."/>
            <person name="Wall L.G."/>
            <person name="Wang Y."/>
            <person name="Medigue C."/>
            <person name="Benson D.R."/>
        </authorList>
    </citation>
    <scope>NUCLEOTIDE SEQUENCE [LARGE SCALE GENOMIC DNA]</scope>
    <source>
        <strain evidence="6">DSM 45818 / CECT 9043 / CcI3</strain>
    </source>
</reference>
<dbReference type="KEGG" id="fra:Francci3_3374"/>
<keyword evidence="2 5" id="KW-0560">Oxidoreductase</keyword>